<dbReference type="Proteomes" id="UP000027725">
    <property type="component" value="Unassembled WGS sequence"/>
</dbReference>
<dbReference type="EMBL" id="JHEH01000004">
    <property type="protein sequence ID" value="KEP70786.1"/>
    <property type="molecule type" value="Genomic_DNA"/>
</dbReference>
<dbReference type="Gene3D" id="2.40.50.100">
    <property type="match status" value="1"/>
</dbReference>
<dbReference type="Pfam" id="PF25954">
    <property type="entry name" value="Beta-barrel_RND_2"/>
    <property type="match status" value="1"/>
</dbReference>
<dbReference type="GO" id="GO:0015562">
    <property type="term" value="F:efflux transmembrane transporter activity"/>
    <property type="evidence" value="ECO:0007669"/>
    <property type="project" value="TreeGrafter"/>
</dbReference>
<dbReference type="InterPro" id="IPR058625">
    <property type="entry name" value="MdtA-like_BSH"/>
</dbReference>
<dbReference type="Pfam" id="PF25917">
    <property type="entry name" value="BSH_RND"/>
    <property type="match status" value="1"/>
</dbReference>
<gene>
    <name evidence="6" type="ORF">DL1_13210</name>
</gene>
<feature type="coiled-coil region" evidence="2">
    <location>
        <begin position="120"/>
        <end position="178"/>
    </location>
</feature>
<dbReference type="SUPFAM" id="SSF111369">
    <property type="entry name" value="HlyD-like secretion proteins"/>
    <property type="match status" value="1"/>
</dbReference>
<keyword evidence="2" id="KW-0175">Coiled coil</keyword>
<dbReference type="OrthoDB" id="9806939at2"/>
<comment type="caution">
    <text evidence="6">The sequence shown here is derived from an EMBL/GenBank/DDBJ whole genome shotgun (WGS) entry which is preliminary data.</text>
</comment>
<dbReference type="PANTHER" id="PTHR30469">
    <property type="entry name" value="MULTIDRUG RESISTANCE PROTEIN MDTA"/>
    <property type="match status" value="1"/>
</dbReference>
<accession>A0A074TGG6</accession>
<sequence length="390" mass="40673">MRLFPILNALLVLLVLYLLVFERDRLMGFAGDSAAPVAAEAPAPQTKTPEGSVPVQAVISKARAVDQGVLTRGQTESARRVELRAETTARVISEPLRKGQKVTQGDVLCTLDPGTRPAALIEAQARLAEARLNANAAQKLQAGGYRSETATASAQSALESATAGVQAAETELARLKITAPFDGILEGDTAELGSLISAGGLCATVIALNPIRLVGYIPETEIDRVKTGAQVGARLATGREVLGRITYVAQSADPATRTFKVEAEVPNADHAIREGQTVEMIIAADGTKAHFLPASAMTLDDSGQLGVRLDDDGIARFAPAEFLRDTPEGIWLSGLPDDATVIVVGQDYVTDGSRISVTVVDHAPGDVANDTPTPGTPAPETPASDTGSAK</sequence>
<dbReference type="Gene3D" id="1.10.287.470">
    <property type="entry name" value="Helix hairpin bin"/>
    <property type="match status" value="1"/>
</dbReference>
<evidence type="ECO:0000256" key="2">
    <source>
        <dbReference type="SAM" id="Coils"/>
    </source>
</evidence>
<feature type="domain" description="CusB-like beta-barrel" evidence="5">
    <location>
        <begin position="217"/>
        <end position="284"/>
    </location>
</feature>
<keyword evidence="7" id="KW-1185">Reference proteome</keyword>
<evidence type="ECO:0000259" key="4">
    <source>
        <dbReference type="Pfam" id="PF25917"/>
    </source>
</evidence>
<dbReference type="InterPro" id="IPR006143">
    <property type="entry name" value="RND_pump_MFP"/>
</dbReference>
<feature type="region of interest" description="Disordered" evidence="3">
    <location>
        <begin position="363"/>
        <end position="390"/>
    </location>
</feature>
<proteinExistence type="inferred from homology"/>
<dbReference type="NCBIfam" id="TIGR01730">
    <property type="entry name" value="RND_mfp"/>
    <property type="match status" value="1"/>
</dbReference>
<dbReference type="Gene3D" id="2.40.30.170">
    <property type="match status" value="1"/>
</dbReference>
<dbReference type="PANTHER" id="PTHR30469:SF29">
    <property type="entry name" value="BLR2860 PROTEIN"/>
    <property type="match status" value="1"/>
</dbReference>
<evidence type="ECO:0000256" key="1">
    <source>
        <dbReference type="ARBA" id="ARBA00009477"/>
    </source>
</evidence>
<evidence type="ECO:0000313" key="6">
    <source>
        <dbReference type="EMBL" id="KEP70786.1"/>
    </source>
</evidence>
<dbReference type="GO" id="GO:1990281">
    <property type="term" value="C:efflux pump complex"/>
    <property type="evidence" value="ECO:0007669"/>
    <property type="project" value="TreeGrafter"/>
</dbReference>
<evidence type="ECO:0000259" key="5">
    <source>
        <dbReference type="Pfam" id="PF25954"/>
    </source>
</evidence>
<evidence type="ECO:0000256" key="3">
    <source>
        <dbReference type="SAM" id="MobiDB-lite"/>
    </source>
</evidence>
<name>A0A074TGG6_9RHOB</name>
<dbReference type="InterPro" id="IPR058792">
    <property type="entry name" value="Beta-barrel_RND_2"/>
</dbReference>
<dbReference type="eggNOG" id="COG0845">
    <property type="taxonomic scope" value="Bacteria"/>
</dbReference>
<dbReference type="STRING" id="1185766.SAMN05216224_102439"/>
<dbReference type="RefSeq" id="WP_074854863.1">
    <property type="nucleotide sequence ID" value="NZ_FOVB01000002.1"/>
</dbReference>
<comment type="similarity">
    <text evidence="1">Belongs to the membrane fusion protein (MFP) (TC 8.A.1) family.</text>
</comment>
<organism evidence="6 7">
    <name type="scientific">Thioclava dalianensis</name>
    <dbReference type="NCBI Taxonomy" id="1185766"/>
    <lineage>
        <taxon>Bacteria</taxon>
        <taxon>Pseudomonadati</taxon>
        <taxon>Pseudomonadota</taxon>
        <taxon>Alphaproteobacteria</taxon>
        <taxon>Rhodobacterales</taxon>
        <taxon>Paracoccaceae</taxon>
        <taxon>Thioclava</taxon>
    </lineage>
</organism>
<dbReference type="AlphaFoldDB" id="A0A074TGG6"/>
<evidence type="ECO:0000313" key="7">
    <source>
        <dbReference type="Proteomes" id="UP000027725"/>
    </source>
</evidence>
<protein>
    <submittedName>
        <fullName evidence="6">Hemolysin D</fullName>
    </submittedName>
</protein>
<feature type="domain" description="Multidrug resistance protein MdtA-like barrel-sandwich hybrid" evidence="4">
    <location>
        <begin position="79"/>
        <end position="204"/>
    </location>
</feature>
<reference evidence="6 7" key="1">
    <citation type="submission" date="2014-03" db="EMBL/GenBank/DDBJ databases">
        <title>The draft genome sequence of Thioclava dalianensis DLFJ1-1.</title>
        <authorList>
            <person name="Lai Q."/>
            <person name="Shao Z."/>
        </authorList>
    </citation>
    <scope>NUCLEOTIDE SEQUENCE [LARGE SCALE GENOMIC DNA]</scope>
    <source>
        <strain evidence="6 7">DLFJ1-1</strain>
    </source>
</reference>